<evidence type="ECO:0000313" key="1">
    <source>
        <dbReference type="Proteomes" id="UP000887576"/>
    </source>
</evidence>
<accession>A0AC34QJT3</accession>
<reference evidence="2" key="1">
    <citation type="submission" date="2022-11" db="UniProtKB">
        <authorList>
            <consortium name="WormBaseParasite"/>
        </authorList>
    </citation>
    <scope>IDENTIFICATION</scope>
</reference>
<protein>
    <submittedName>
        <fullName evidence="2">Uncharacterized protein</fullName>
    </submittedName>
</protein>
<dbReference type="WBParaSite" id="JU765_v2.g17096.t1">
    <property type="protein sequence ID" value="JU765_v2.g17096.t1"/>
    <property type="gene ID" value="JU765_v2.g17096"/>
</dbReference>
<evidence type="ECO:0000313" key="2">
    <source>
        <dbReference type="WBParaSite" id="JU765_v2.g17096.t1"/>
    </source>
</evidence>
<sequence>MKTKRFDLLCGLLEIVRNDSKMYAHCWLTGNSHVRIIDNHGEMLKQLEMHCKDIRMSKSHDHYLRPSPKKFIVFRNITYIKADDDFICNFDENSSIGTRRHMDFSQFARKLKVPRLNNIKHLTINQRCHIYGVISGITNLNTIDADEHVVFKLNGCFHRFVHMCVAHTLADLLGQLEIGKEIHLFGQVKEVEGNAVIFVTNPDDISFGDELMFEADFLRRKSVPVTYSQAQIDAAKEKQRLLEYF</sequence>
<proteinExistence type="predicted"/>
<organism evidence="1 2">
    <name type="scientific">Panagrolaimus sp. JU765</name>
    <dbReference type="NCBI Taxonomy" id="591449"/>
    <lineage>
        <taxon>Eukaryota</taxon>
        <taxon>Metazoa</taxon>
        <taxon>Ecdysozoa</taxon>
        <taxon>Nematoda</taxon>
        <taxon>Chromadorea</taxon>
        <taxon>Rhabditida</taxon>
        <taxon>Tylenchina</taxon>
        <taxon>Panagrolaimomorpha</taxon>
        <taxon>Panagrolaimoidea</taxon>
        <taxon>Panagrolaimidae</taxon>
        <taxon>Panagrolaimus</taxon>
    </lineage>
</organism>
<name>A0AC34QJT3_9BILA</name>
<dbReference type="Proteomes" id="UP000887576">
    <property type="component" value="Unplaced"/>
</dbReference>